<name>A0A0D9UWP1_9ORYZ</name>
<sequence length="222" mass="23011">MAARREQEATAAALGSIGVATVSTATTLAAAFKPPAAGGLVTDTFNHVALAGTFFAGVTLVGASSVCPTTRWLAVPPEGSCSSPPSRRSSLPWVYRWRRCCVGGCLLVRRIRTIRSDFRVGVEADGAVSKITVAVLLSFGLVTASLTINLATARDPPPVFGNSAYYHLAIADSFLAGMAQVAAAVWVADDPRYRHAVGKKIVYAAIAPLAVAIGLTGAALLR</sequence>
<feature type="transmembrane region" description="Helical" evidence="1">
    <location>
        <begin position="12"/>
        <end position="32"/>
    </location>
</feature>
<feature type="transmembrane region" description="Helical" evidence="1">
    <location>
        <begin position="164"/>
        <end position="189"/>
    </location>
</feature>
<dbReference type="HOGENOM" id="CLU_1246944_0_0_1"/>
<feature type="transmembrane region" description="Helical" evidence="1">
    <location>
        <begin position="201"/>
        <end position="221"/>
    </location>
</feature>
<dbReference type="EnsemblPlants" id="LPERR01G02650.2">
    <property type="protein sequence ID" value="LPERR01G02650.2"/>
    <property type="gene ID" value="LPERR01G02650"/>
</dbReference>
<proteinExistence type="predicted"/>
<dbReference type="Proteomes" id="UP000032180">
    <property type="component" value="Chromosome 1"/>
</dbReference>
<keyword evidence="1" id="KW-0472">Membrane</keyword>
<evidence type="ECO:0000256" key="1">
    <source>
        <dbReference type="SAM" id="Phobius"/>
    </source>
</evidence>
<feature type="transmembrane region" description="Helical" evidence="1">
    <location>
        <begin position="131"/>
        <end position="152"/>
    </location>
</feature>
<dbReference type="InterPro" id="IPR022149">
    <property type="entry name" value="DUF3681"/>
</dbReference>
<dbReference type="Gramene" id="LPERR01G02650.2">
    <property type="protein sequence ID" value="LPERR01G02650.2"/>
    <property type="gene ID" value="LPERR01G02650"/>
</dbReference>
<dbReference type="AlphaFoldDB" id="A0A0D9UWP1"/>
<organism evidence="2 3">
    <name type="scientific">Leersia perrieri</name>
    <dbReference type="NCBI Taxonomy" id="77586"/>
    <lineage>
        <taxon>Eukaryota</taxon>
        <taxon>Viridiplantae</taxon>
        <taxon>Streptophyta</taxon>
        <taxon>Embryophyta</taxon>
        <taxon>Tracheophyta</taxon>
        <taxon>Spermatophyta</taxon>
        <taxon>Magnoliopsida</taxon>
        <taxon>Liliopsida</taxon>
        <taxon>Poales</taxon>
        <taxon>Poaceae</taxon>
        <taxon>BOP clade</taxon>
        <taxon>Oryzoideae</taxon>
        <taxon>Oryzeae</taxon>
        <taxon>Oryzinae</taxon>
        <taxon>Leersia</taxon>
    </lineage>
</organism>
<feature type="transmembrane region" description="Helical" evidence="1">
    <location>
        <begin position="44"/>
        <end position="63"/>
    </location>
</feature>
<reference evidence="2" key="3">
    <citation type="submission" date="2015-04" db="UniProtKB">
        <authorList>
            <consortium name="EnsemblPlants"/>
        </authorList>
    </citation>
    <scope>IDENTIFICATION</scope>
</reference>
<reference evidence="2 3" key="1">
    <citation type="submission" date="2012-08" db="EMBL/GenBank/DDBJ databases">
        <title>Oryza genome evolution.</title>
        <authorList>
            <person name="Wing R.A."/>
        </authorList>
    </citation>
    <scope>NUCLEOTIDE SEQUENCE</scope>
</reference>
<keyword evidence="3" id="KW-1185">Reference proteome</keyword>
<dbReference type="PANTHER" id="PTHR33530">
    <property type="entry name" value="OS01G0147100 PROTEIN"/>
    <property type="match status" value="1"/>
</dbReference>
<reference evidence="3" key="2">
    <citation type="submission" date="2013-12" db="EMBL/GenBank/DDBJ databases">
        <authorList>
            <person name="Yu Y."/>
            <person name="Lee S."/>
            <person name="de Baynast K."/>
            <person name="Wissotski M."/>
            <person name="Liu L."/>
            <person name="Talag J."/>
            <person name="Goicoechea J."/>
            <person name="Angelova A."/>
            <person name="Jetty R."/>
            <person name="Kudrna D."/>
            <person name="Golser W."/>
            <person name="Rivera L."/>
            <person name="Zhang J."/>
            <person name="Wing R."/>
        </authorList>
    </citation>
    <scope>NUCLEOTIDE SEQUENCE</scope>
</reference>
<accession>A0A0D9UWP1</accession>
<keyword evidence="1" id="KW-0812">Transmembrane</keyword>
<keyword evidence="1" id="KW-1133">Transmembrane helix</keyword>
<dbReference type="PANTHER" id="PTHR33530:SF4">
    <property type="entry name" value="OS01G0145800 PROTEIN"/>
    <property type="match status" value="1"/>
</dbReference>
<evidence type="ECO:0000313" key="3">
    <source>
        <dbReference type="Proteomes" id="UP000032180"/>
    </source>
</evidence>
<protein>
    <submittedName>
        <fullName evidence="2">Uncharacterized protein</fullName>
    </submittedName>
</protein>
<evidence type="ECO:0000313" key="2">
    <source>
        <dbReference type="EnsemblPlants" id="LPERR01G02650.2"/>
    </source>
</evidence>
<dbReference type="Pfam" id="PF12442">
    <property type="entry name" value="DUF3681"/>
    <property type="match status" value="1"/>
</dbReference>